<proteinExistence type="predicted"/>
<gene>
    <name evidence="2" type="ORF">MEUPH1_LOCUS30848</name>
</gene>
<evidence type="ECO:0000313" key="2">
    <source>
        <dbReference type="EMBL" id="CAI6377618.1"/>
    </source>
</evidence>
<accession>A0AAV0Y9W8</accession>
<protein>
    <recommendedName>
        <fullName evidence="1">Endonuclease/exonuclease/phosphatase domain-containing protein</fullName>
    </recommendedName>
</protein>
<dbReference type="InterPro" id="IPR005135">
    <property type="entry name" value="Endo/exonuclease/phosphatase"/>
</dbReference>
<dbReference type="Gene3D" id="3.60.10.10">
    <property type="entry name" value="Endonuclease/exonuclease/phosphatase"/>
    <property type="match status" value="1"/>
</dbReference>
<dbReference type="AlphaFoldDB" id="A0AAV0Y9W8"/>
<dbReference type="InterPro" id="IPR036691">
    <property type="entry name" value="Endo/exonu/phosph_ase_sf"/>
</dbReference>
<dbReference type="Proteomes" id="UP001160148">
    <property type="component" value="Unassembled WGS sequence"/>
</dbReference>
<sequence length="150" mass="16779">MAVNFNNINNANLVIINWNANGLKQNRNTFAAFLNSHNVDIACISETHLMNADKITFNGYVTYRKDRLAARPSGGVAVIIKSKIKHHHTFIPVLQSLEAVAITISINNVITTRIIAYQSPSFKMFTSDFDKILCSFQKVMIIGDLNSKHT</sequence>
<comment type="caution">
    <text evidence="2">The sequence shown here is derived from an EMBL/GenBank/DDBJ whole genome shotgun (WGS) entry which is preliminary data.</text>
</comment>
<reference evidence="2 3" key="1">
    <citation type="submission" date="2023-01" db="EMBL/GenBank/DDBJ databases">
        <authorList>
            <person name="Whitehead M."/>
        </authorList>
    </citation>
    <scope>NUCLEOTIDE SEQUENCE [LARGE SCALE GENOMIC DNA]</scope>
</reference>
<dbReference type="PANTHER" id="PTHR46670:SF3">
    <property type="entry name" value="ENDONUCLEASE_EXONUCLEASE_PHOSPHATASE DOMAIN-CONTAINING PROTEIN"/>
    <property type="match status" value="1"/>
</dbReference>
<dbReference type="GO" id="GO:0003824">
    <property type="term" value="F:catalytic activity"/>
    <property type="evidence" value="ECO:0007669"/>
    <property type="project" value="InterPro"/>
</dbReference>
<dbReference type="EMBL" id="CARXXK010001805">
    <property type="protein sequence ID" value="CAI6377618.1"/>
    <property type="molecule type" value="Genomic_DNA"/>
</dbReference>
<dbReference type="PANTHER" id="PTHR46670">
    <property type="entry name" value="ENDO/EXONUCLEASE/PHOSPHATASE DOMAIN-CONTAINING PROTEIN"/>
    <property type="match status" value="1"/>
</dbReference>
<dbReference type="Pfam" id="PF03372">
    <property type="entry name" value="Exo_endo_phos"/>
    <property type="match status" value="1"/>
</dbReference>
<feature type="domain" description="Endonuclease/exonuclease/phosphatase" evidence="1">
    <location>
        <begin position="17"/>
        <end position="149"/>
    </location>
</feature>
<name>A0AAV0Y9W8_9HEMI</name>
<evidence type="ECO:0000313" key="3">
    <source>
        <dbReference type="Proteomes" id="UP001160148"/>
    </source>
</evidence>
<evidence type="ECO:0000259" key="1">
    <source>
        <dbReference type="Pfam" id="PF03372"/>
    </source>
</evidence>
<organism evidence="2 3">
    <name type="scientific">Macrosiphum euphorbiae</name>
    <name type="common">potato aphid</name>
    <dbReference type="NCBI Taxonomy" id="13131"/>
    <lineage>
        <taxon>Eukaryota</taxon>
        <taxon>Metazoa</taxon>
        <taxon>Ecdysozoa</taxon>
        <taxon>Arthropoda</taxon>
        <taxon>Hexapoda</taxon>
        <taxon>Insecta</taxon>
        <taxon>Pterygota</taxon>
        <taxon>Neoptera</taxon>
        <taxon>Paraneoptera</taxon>
        <taxon>Hemiptera</taxon>
        <taxon>Sternorrhyncha</taxon>
        <taxon>Aphidomorpha</taxon>
        <taxon>Aphidoidea</taxon>
        <taxon>Aphididae</taxon>
        <taxon>Macrosiphini</taxon>
        <taxon>Macrosiphum</taxon>
    </lineage>
</organism>
<keyword evidence="3" id="KW-1185">Reference proteome</keyword>
<dbReference type="SUPFAM" id="SSF56219">
    <property type="entry name" value="DNase I-like"/>
    <property type="match status" value="1"/>
</dbReference>